<evidence type="ECO:0000313" key="2">
    <source>
        <dbReference type="Proteomes" id="UP000266841"/>
    </source>
</evidence>
<evidence type="ECO:0000313" key="1">
    <source>
        <dbReference type="EMBL" id="EJK75345.1"/>
    </source>
</evidence>
<dbReference type="AlphaFoldDB" id="K0TD35"/>
<proteinExistence type="predicted"/>
<organism evidence="1 2">
    <name type="scientific">Thalassiosira oceanica</name>
    <name type="common">Marine diatom</name>
    <dbReference type="NCBI Taxonomy" id="159749"/>
    <lineage>
        <taxon>Eukaryota</taxon>
        <taxon>Sar</taxon>
        <taxon>Stramenopiles</taxon>
        <taxon>Ochrophyta</taxon>
        <taxon>Bacillariophyta</taxon>
        <taxon>Coscinodiscophyceae</taxon>
        <taxon>Thalassiosirophycidae</taxon>
        <taxon>Thalassiosirales</taxon>
        <taxon>Thalassiosiraceae</taxon>
        <taxon>Thalassiosira</taxon>
    </lineage>
</organism>
<comment type="caution">
    <text evidence="1">The sequence shown here is derived from an EMBL/GenBank/DDBJ whole genome shotgun (WGS) entry which is preliminary data.</text>
</comment>
<name>K0TD35_THAOC</name>
<keyword evidence="2" id="KW-1185">Reference proteome</keyword>
<gene>
    <name evidence="1" type="ORF">THAOC_02928</name>
</gene>
<reference evidence="1 2" key="1">
    <citation type="journal article" date="2012" name="Genome Biol.">
        <title>Genome and low-iron response of an oceanic diatom adapted to chronic iron limitation.</title>
        <authorList>
            <person name="Lommer M."/>
            <person name="Specht M."/>
            <person name="Roy A.S."/>
            <person name="Kraemer L."/>
            <person name="Andreson R."/>
            <person name="Gutowska M.A."/>
            <person name="Wolf J."/>
            <person name="Bergner S.V."/>
            <person name="Schilhabel M.B."/>
            <person name="Klostermeier U.C."/>
            <person name="Beiko R.G."/>
            <person name="Rosenstiel P."/>
            <person name="Hippler M."/>
            <person name="Laroche J."/>
        </authorList>
    </citation>
    <scope>NUCLEOTIDE SEQUENCE [LARGE SCALE GENOMIC DNA]</scope>
    <source>
        <strain evidence="1 2">CCMP1005</strain>
    </source>
</reference>
<dbReference type="Proteomes" id="UP000266841">
    <property type="component" value="Unassembled WGS sequence"/>
</dbReference>
<protein>
    <submittedName>
        <fullName evidence="1">Uncharacterized protein</fullName>
    </submittedName>
</protein>
<sequence>MLAYNNPNPTPLCCLGPLQVKAVEKHHEHQTPPQLLSQYPSVHLRSERSSSLADPKSNTFMLRWTLEGVDTEPPAVSGGRRKAELSSLLQGLLSTSTARAGLVRAPLSRQRVDGLLWHPYAVESSLGYNNMIEQTTRVEPRPLLAPMAMITGQSARRWTPSASTPYAVESSLSYNMIEQTTRAEATSGPDGDDNGPDWSCRHMIASAMSIGKPSFAYFPVDYLPDMMCGGLTSQLTCENEISTMRCHTKDPKTL</sequence>
<dbReference type="EMBL" id="AGNL01002985">
    <property type="protein sequence ID" value="EJK75345.1"/>
    <property type="molecule type" value="Genomic_DNA"/>
</dbReference>
<accession>K0TD35</accession>